<evidence type="ECO:0000256" key="9">
    <source>
        <dbReference type="SAM" id="MobiDB-lite"/>
    </source>
</evidence>
<evidence type="ECO:0000259" key="10">
    <source>
        <dbReference type="Pfam" id="PF01883"/>
    </source>
</evidence>
<evidence type="ECO:0000256" key="3">
    <source>
        <dbReference type="ARBA" id="ARBA00022723"/>
    </source>
</evidence>
<keyword evidence="8" id="KW-0378">Hydrolase</keyword>
<evidence type="ECO:0000313" key="11">
    <source>
        <dbReference type="EMBL" id="WAH37424.1"/>
    </source>
</evidence>
<evidence type="ECO:0000256" key="6">
    <source>
        <dbReference type="ARBA" id="ARBA00023004"/>
    </source>
</evidence>
<dbReference type="HAMAP" id="MF_02040">
    <property type="entry name" value="Mrp_NBP35"/>
    <property type="match status" value="1"/>
</dbReference>
<keyword evidence="6 8" id="KW-0408">Iron</keyword>
<dbReference type="InterPro" id="IPR019591">
    <property type="entry name" value="Mrp/NBP35_ATP-bd"/>
</dbReference>
<dbReference type="Proteomes" id="UP001164803">
    <property type="component" value="Chromosome"/>
</dbReference>
<feature type="region of interest" description="Disordered" evidence="9">
    <location>
        <begin position="92"/>
        <end position="111"/>
    </location>
</feature>
<comment type="similarity">
    <text evidence="2">In the C-terminal section; belongs to the Mrp/NBP35 ATP-binding proteins family.</text>
</comment>
<dbReference type="InterPro" id="IPR033756">
    <property type="entry name" value="YlxH/NBP35"/>
</dbReference>
<comment type="function">
    <text evidence="8">Binds and transfers iron-sulfur (Fe-S) clusters to target apoproteins. Can hydrolyze ATP.</text>
</comment>
<dbReference type="PROSITE" id="PS01215">
    <property type="entry name" value="MRP"/>
    <property type="match status" value="1"/>
</dbReference>
<reference evidence="11" key="1">
    <citation type="submission" date="2022-08" db="EMBL/GenBank/DDBJ databases">
        <title>Alicyclobacillus dauci DSM2870, complete genome.</title>
        <authorList>
            <person name="Wang Q."/>
            <person name="Cai R."/>
            <person name="Wang Z."/>
        </authorList>
    </citation>
    <scope>NUCLEOTIDE SEQUENCE</scope>
    <source>
        <strain evidence="11">DSM 28700</strain>
    </source>
</reference>
<organism evidence="11 12">
    <name type="scientific">Alicyclobacillus dauci</name>
    <dbReference type="NCBI Taxonomy" id="1475485"/>
    <lineage>
        <taxon>Bacteria</taxon>
        <taxon>Bacillati</taxon>
        <taxon>Bacillota</taxon>
        <taxon>Bacilli</taxon>
        <taxon>Bacillales</taxon>
        <taxon>Alicyclobacillaceae</taxon>
        <taxon>Alicyclobacillus</taxon>
    </lineage>
</organism>
<keyword evidence="7 8" id="KW-0411">Iron-sulfur</keyword>
<feature type="compositionally biased region" description="Gly residues" evidence="9">
    <location>
        <begin position="95"/>
        <end position="104"/>
    </location>
</feature>
<dbReference type="RefSeq" id="WP_268044917.1">
    <property type="nucleotide sequence ID" value="NZ_CP104064.1"/>
</dbReference>
<evidence type="ECO:0000256" key="4">
    <source>
        <dbReference type="ARBA" id="ARBA00022741"/>
    </source>
</evidence>
<name>A0ABY6Z563_9BACL</name>
<dbReference type="InterPro" id="IPR044304">
    <property type="entry name" value="NUBPL-like"/>
</dbReference>
<comment type="similarity">
    <text evidence="1">In the N-terminal section; belongs to the MIP18 family.</text>
</comment>
<evidence type="ECO:0000313" key="12">
    <source>
        <dbReference type="Proteomes" id="UP001164803"/>
    </source>
</evidence>
<dbReference type="PANTHER" id="PTHR42961">
    <property type="entry name" value="IRON-SULFUR PROTEIN NUBPL"/>
    <property type="match status" value="1"/>
</dbReference>
<evidence type="ECO:0000256" key="7">
    <source>
        <dbReference type="ARBA" id="ARBA00023014"/>
    </source>
</evidence>
<sequence>MVTKEQVLEVLRDVEDPEVHKSIVELDMVQEIEIEEHRVSVEVLLTIRGCPLRTVIEQDVQERLLTLPGITDAEVKIGHMSDEQRAAFASKLRGHGGQPAGGQGAQQQQQNVPPLLRGDRPVQFLAVASGKGGVGKSTVTANLAIALAKQGIRVALIDADIYGFSIPAIFGVQEQKPTVIDELIIPIEVKGVKLISMQFFVPKDTPVVWRGPMLGKMLRNFFGQVHWGDVDVVLLDLPPGTGDMALDIHTLLPNSKQLIVTTPQAAAADVAVRAGLMGVRTNHEVIGVVENMAYYQCDVCDEPAYIFGRGGGAKVADQLKTDLIAEIPIANLDKQKDALFGEDSLQGAAYKQLATRVGERLGLKAKQLQR</sequence>
<dbReference type="PANTHER" id="PTHR42961:SF2">
    <property type="entry name" value="IRON-SULFUR PROTEIN NUBPL"/>
    <property type="match status" value="1"/>
</dbReference>
<evidence type="ECO:0000256" key="1">
    <source>
        <dbReference type="ARBA" id="ARBA00007352"/>
    </source>
</evidence>
<evidence type="ECO:0000256" key="5">
    <source>
        <dbReference type="ARBA" id="ARBA00022840"/>
    </source>
</evidence>
<dbReference type="Pfam" id="PF10609">
    <property type="entry name" value="ParA"/>
    <property type="match status" value="1"/>
</dbReference>
<proteinExistence type="inferred from homology"/>
<feature type="domain" description="MIP18 family-like" evidence="10">
    <location>
        <begin position="4"/>
        <end position="76"/>
    </location>
</feature>
<dbReference type="Pfam" id="PF01883">
    <property type="entry name" value="FeS_assembly_P"/>
    <property type="match status" value="1"/>
</dbReference>
<keyword evidence="4 8" id="KW-0547">Nucleotide-binding</keyword>
<comment type="similarity">
    <text evidence="8">Belongs to the Mrp/NBP35 ATP-binding proteins family.</text>
</comment>
<dbReference type="SUPFAM" id="SSF52540">
    <property type="entry name" value="P-loop containing nucleoside triphosphate hydrolases"/>
    <property type="match status" value="1"/>
</dbReference>
<keyword evidence="12" id="KW-1185">Reference proteome</keyword>
<dbReference type="InterPro" id="IPR034904">
    <property type="entry name" value="FSCA_dom_sf"/>
</dbReference>
<dbReference type="InterPro" id="IPR000808">
    <property type="entry name" value="Mrp-like_CS"/>
</dbReference>
<dbReference type="InterPro" id="IPR002744">
    <property type="entry name" value="MIP18-like"/>
</dbReference>
<gene>
    <name evidence="11" type="ORF">NZD86_02470</name>
</gene>
<dbReference type="Gene3D" id="3.40.50.300">
    <property type="entry name" value="P-loop containing nucleotide triphosphate hydrolases"/>
    <property type="match status" value="1"/>
</dbReference>
<evidence type="ECO:0000256" key="2">
    <source>
        <dbReference type="ARBA" id="ARBA00008205"/>
    </source>
</evidence>
<keyword evidence="3 8" id="KW-0479">Metal-binding</keyword>
<evidence type="ECO:0000256" key="8">
    <source>
        <dbReference type="HAMAP-Rule" id="MF_02040"/>
    </source>
</evidence>
<comment type="subunit">
    <text evidence="8">Homodimer.</text>
</comment>
<dbReference type="Gene3D" id="3.30.300.130">
    <property type="entry name" value="Fe-S cluster assembly (FSCA)"/>
    <property type="match status" value="1"/>
</dbReference>
<dbReference type="SUPFAM" id="SSF117916">
    <property type="entry name" value="Fe-S cluster assembly (FSCA) domain-like"/>
    <property type="match status" value="1"/>
</dbReference>
<protein>
    <recommendedName>
        <fullName evidence="8">Iron-sulfur cluster carrier protein</fullName>
    </recommendedName>
</protein>
<feature type="binding site" evidence="8">
    <location>
        <begin position="130"/>
        <end position="137"/>
    </location>
    <ligand>
        <name>ATP</name>
        <dbReference type="ChEBI" id="CHEBI:30616"/>
    </ligand>
</feature>
<keyword evidence="5 8" id="KW-0067">ATP-binding</keyword>
<accession>A0ABY6Z563</accession>
<dbReference type="EMBL" id="CP104064">
    <property type="protein sequence ID" value="WAH37424.1"/>
    <property type="molecule type" value="Genomic_DNA"/>
</dbReference>
<dbReference type="GO" id="GO:0005524">
    <property type="term" value="F:ATP binding"/>
    <property type="evidence" value="ECO:0007669"/>
    <property type="project" value="UniProtKB-KW"/>
</dbReference>
<dbReference type="InterPro" id="IPR027417">
    <property type="entry name" value="P-loop_NTPase"/>
</dbReference>
<dbReference type="CDD" id="cd02037">
    <property type="entry name" value="Mrp_NBP35"/>
    <property type="match status" value="1"/>
</dbReference>